<dbReference type="InterPro" id="IPR044145">
    <property type="entry name" value="IF2_II"/>
</dbReference>
<dbReference type="HAMAP" id="MF_00100_B">
    <property type="entry name" value="IF_2_B"/>
    <property type="match status" value="1"/>
</dbReference>
<evidence type="ECO:0000256" key="1">
    <source>
        <dbReference type="ARBA" id="ARBA00007733"/>
    </source>
</evidence>
<comment type="function">
    <text evidence="6">One of the essential components for the initiation of protein synthesis. Protects formylmethionyl-tRNA from spontaneous hydrolysis and promotes its binding to the 30S ribosomal subunits. Also involved in the hydrolysis of GTP during the formation of the 70S ribosomal complex.</text>
</comment>
<feature type="non-terminal residue" evidence="9">
    <location>
        <position position="1"/>
    </location>
</feature>
<dbReference type="InterPro" id="IPR000795">
    <property type="entry name" value="T_Tr_GTP-bd_dom"/>
</dbReference>
<reference evidence="9" key="1">
    <citation type="journal article" date="2015" name="Nature">
        <title>Complex archaea that bridge the gap between prokaryotes and eukaryotes.</title>
        <authorList>
            <person name="Spang A."/>
            <person name="Saw J.H."/>
            <person name="Jorgensen S.L."/>
            <person name="Zaremba-Niedzwiedzka K."/>
            <person name="Martijn J."/>
            <person name="Lind A.E."/>
            <person name="van Eijk R."/>
            <person name="Schleper C."/>
            <person name="Guy L."/>
            <person name="Ettema T.J."/>
        </authorList>
    </citation>
    <scope>NUCLEOTIDE SEQUENCE</scope>
</reference>
<dbReference type="FunFam" id="3.40.50.300:FF:000019">
    <property type="entry name" value="Translation initiation factor IF-2"/>
    <property type="match status" value="1"/>
</dbReference>
<dbReference type="CDD" id="cd01887">
    <property type="entry name" value="IF2_eIF5B"/>
    <property type="match status" value="1"/>
</dbReference>
<dbReference type="SUPFAM" id="SSF52540">
    <property type="entry name" value="P-loop containing nucleoside triphosphate hydrolases"/>
    <property type="match status" value="1"/>
</dbReference>
<dbReference type="InterPro" id="IPR036925">
    <property type="entry name" value="TIF_IF2_dom3_sf"/>
</dbReference>
<evidence type="ECO:0000256" key="3">
    <source>
        <dbReference type="ARBA" id="ARBA00022741"/>
    </source>
</evidence>
<comment type="caution">
    <text evidence="9">The sequence shown here is derived from an EMBL/GenBank/DDBJ whole genome shotgun (WGS) entry which is preliminary data.</text>
</comment>
<dbReference type="InterPro" id="IPR009000">
    <property type="entry name" value="Transl_B-barrel_sf"/>
</dbReference>
<comment type="similarity">
    <text evidence="1">Belongs to the TRAFAC class translation factor GTPase superfamily. Classic translation factor GTPase family. IF-2 subfamily.</text>
</comment>
<feature type="region of interest" description="Disordered" evidence="7">
    <location>
        <begin position="22"/>
        <end position="47"/>
    </location>
</feature>
<dbReference type="GO" id="GO:0005525">
    <property type="term" value="F:GTP binding"/>
    <property type="evidence" value="ECO:0007669"/>
    <property type="project" value="UniProtKB-KW"/>
</dbReference>
<dbReference type="PROSITE" id="PS51722">
    <property type="entry name" value="G_TR_2"/>
    <property type="match status" value="1"/>
</dbReference>
<dbReference type="GO" id="GO:0005829">
    <property type="term" value="C:cytosol"/>
    <property type="evidence" value="ECO:0007669"/>
    <property type="project" value="TreeGrafter"/>
</dbReference>
<organism evidence="9">
    <name type="scientific">marine sediment metagenome</name>
    <dbReference type="NCBI Taxonomy" id="412755"/>
    <lineage>
        <taxon>unclassified sequences</taxon>
        <taxon>metagenomes</taxon>
        <taxon>ecological metagenomes</taxon>
    </lineage>
</organism>
<proteinExistence type="inferred from homology"/>
<dbReference type="CDD" id="cd03702">
    <property type="entry name" value="IF2_mtIF2_II"/>
    <property type="match status" value="1"/>
</dbReference>
<protein>
    <recommendedName>
        <fullName evidence="8">Tr-type G domain-containing protein</fullName>
    </recommendedName>
</protein>
<dbReference type="InterPro" id="IPR006847">
    <property type="entry name" value="IF2_N"/>
</dbReference>
<dbReference type="InterPro" id="IPR023115">
    <property type="entry name" value="TIF_IF2_dom3"/>
</dbReference>
<dbReference type="InterPro" id="IPR053905">
    <property type="entry name" value="EF-G-like_DII"/>
</dbReference>
<dbReference type="FunFam" id="2.40.30.10:FF:000054">
    <property type="entry name" value="Translation initiation factor IF-2"/>
    <property type="match status" value="1"/>
</dbReference>
<name>A0A0F9KI12_9ZZZZ</name>
<dbReference type="Pfam" id="PF11987">
    <property type="entry name" value="IF-2"/>
    <property type="match status" value="1"/>
</dbReference>
<dbReference type="FunFam" id="2.40.30.10:FF:000008">
    <property type="entry name" value="Translation initiation factor IF-2"/>
    <property type="match status" value="1"/>
</dbReference>
<dbReference type="InterPro" id="IPR027417">
    <property type="entry name" value="P-loop_NTPase"/>
</dbReference>
<dbReference type="Pfam" id="PF00009">
    <property type="entry name" value="GTP_EFTU"/>
    <property type="match status" value="1"/>
</dbReference>
<dbReference type="GO" id="GO:0003924">
    <property type="term" value="F:GTPase activity"/>
    <property type="evidence" value="ECO:0007669"/>
    <property type="project" value="InterPro"/>
</dbReference>
<dbReference type="SUPFAM" id="SSF50447">
    <property type="entry name" value="Translation proteins"/>
    <property type="match status" value="2"/>
</dbReference>
<evidence type="ECO:0000313" key="9">
    <source>
        <dbReference type="EMBL" id="KKM14970.1"/>
    </source>
</evidence>
<feature type="compositionally biased region" description="Basic and acidic residues" evidence="7">
    <location>
        <begin position="33"/>
        <end position="47"/>
    </location>
</feature>
<dbReference type="EMBL" id="LAZR01015021">
    <property type="protein sequence ID" value="KKM14970.1"/>
    <property type="molecule type" value="Genomic_DNA"/>
</dbReference>
<evidence type="ECO:0000259" key="8">
    <source>
        <dbReference type="PROSITE" id="PS51722"/>
    </source>
</evidence>
<keyword evidence="4" id="KW-0648">Protein biosynthesis</keyword>
<dbReference type="InterPro" id="IPR005225">
    <property type="entry name" value="Small_GTP-bd"/>
</dbReference>
<dbReference type="PANTHER" id="PTHR43381">
    <property type="entry name" value="TRANSLATION INITIATION FACTOR IF-2-RELATED"/>
    <property type="match status" value="1"/>
</dbReference>
<evidence type="ECO:0000256" key="4">
    <source>
        <dbReference type="ARBA" id="ARBA00022917"/>
    </source>
</evidence>
<dbReference type="InterPro" id="IPR000178">
    <property type="entry name" value="TF_IF2_bacterial-like"/>
</dbReference>
<gene>
    <name evidence="9" type="ORF">LCGC14_1700790</name>
</gene>
<dbReference type="InterPro" id="IPR015760">
    <property type="entry name" value="TIF_IF2"/>
</dbReference>
<dbReference type="CDD" id="cd03692">
    <property type="entry name" value="mtIF2_IVc"/>
    <property type="match status" value="1"/>
</dbReference>
<evidence type="ECO:0000256" key="7">
    <source>
        <dbReference type="SAM" id="MobiDB-lite"/>
    </source>
</evidence>
<keyword evidence="5" id="KW-0342">GTP-binding</keyword>
<dbReference type="Gene3D" id="3.40.50.300">
    <property type="entry name" value="P-loop containing nucleotide triphosphate hydrolases"/>
    <property type="match status" value="1"/>
</dbReference>
<keyword evidence="2" id="KW-0396">Initiation factor</keyword>
<keyword evidence="3" id="KW-0547">Nucleotide-binding</keyword>
<sequence>ANSLTEEQVDLLRSKLVKGVVKGTSTKKKQHVSKIDKNDKKGKDEGTAKTVLSETALKERRRIPLWKQRAREDLIKGRWKEVTRISLPRRAKRFERRAREIPKVKKHIPLKEKEGKVTIELPASVKDVSKILGVRASDIISKLLMEHNVCVTINQTLDSDVIEMVGLEYGVEVELKQAKDIEEEFVLDEEAESADDLKPRAPIVTFLGHVDHGKTSLLDSIRKTNVASREAGGITQHIGACRVETNGKHVVFLDTPGHEAFTAMRARGANVTDLVVLVVAADDGVMPQTEEAINHARAAKVPILVAINKVDKPEANVLKVKQQLAALDLNPEDWGGKVQMIETSVVTKIGLDALLDGLLLEAEILELKANPKKSARGVVLEAQIHEGRGVIANLMVRDGELHRGDIVFCGQAYGRVRAIYNDCGKDIREAGPSSPVAISGLSACPEAGDKFYVVKDIQKAREIALERQKKIREISLSGRQHVTLDNLYKRIEEGYVKEIKIILKADFKGSVEVLKKSLEKLSTKEVRVRILHSAVGGITETDVLLADASDAIVIGFHIVPEDKASILAEESGVDIRLYKVIYDATNDIRDAMEGMLEPERVEQTIGKVEIRRIFKVSKVGNIAGCYVKSGKIMRNSLVKVIRDSVILYDGRLATLRVLKEDVKEVNAGYECGIKIAKFDDIKVGDIIEAYEVQEIARTLS</sequence>
<dbReference type="NCBIfam" id="TIGR00487">
    <property type="entry name" value="IF-2"/>
    <property type="match status" value="1"/>
</dbReference>
<dbReference type="SUPFAM" id="SSF52156">
    <property type="entry name" value="Initiation factor IF2/eIF5b, domain 3"/>
    <property type="match status" value="1"/>
</dbReference>
<dbReference type="AlphaFoldDB" id="A0A0F9KI12"/>
<accession>A0A0F9KI12</accession>
<dbReference type="Gene3D" id="3.40.50.10050">
    <property type="entry name" value="Translation initiation factor IF- 2, domain 3"/>
    <property type="match status" value="1"/>
</dbReference>
<dbReference type="PANTHER" id="PTHR43381:SF5">
    <property type="entry name" value="TR-TYPE G DOMAIN-CONTAINING PROTEIN"/>
    <property type="match status" value="1"/>
</dbReference>
<dbReference type="FunFam" id="3.40.50.10050:FF:000001">
    <property type="entry name" value="Translation initiation factor IF-2"/>
    <property type="match status" value="1"/>
</dbReference>
<evidence type="ECO:0000256" key="2">
    <source>
        <dbReference type="ARBA" id="ARBA00022540"/>
    </source>
</evidence>
<dbReference type="Pfam" id="PF04760">
    <property type="entry name" value="IF2_N"/>
    <property type="match status" value="1"/>
</dbReference>
<evidence type="ECO:0000256" key="6">
    <source>
        <dbReference type="ARBA" id="ARBA00025162"/>
    </source>
</evidence>
<dbReference type="Pfam" id="PF22042">
    <property type="entry name" value="EF-G_D2"/>
    <property type="match status" value="1"/>
</dbReference>
<dbReference type="GO" id="GO:0003743">
    <property type="term" value="F:translation initiation factor activity"/>
    <property type="evidence" value="ECO:0007669"/>
    <property type="project" value="UniProtKB-KW"/>
</dbReference>
<dbReference type="NCBIfam" id="TIGR00231">
    <property type="entry name" value="small_GTP"/>
    <property type="match status" value="1"/>
</dbReference>
<feature type="domain" description="Tr-type G" evidence="8">
    <location>
        <begin position="199"/>
        <end position="366"/>
    </location>
</feature>
<evidence type="ECO:0000256" key="5">
    <source>
        <dbReference type="ARBA" id="ARBA00023134"/>
    </source>
</evidence>
<dbReference type="Gene3D" id="2.40.30.10">
    <property type="entry name" value="Translation factors"/>
    <property type="match status" value="2"/>
</dbReference>